<accession>A0A1I1WTQ5</accession>
<keyword evidence="1" id="KW-1133">Transmembrane helix</keyword>
<dbReference type="EMBL" id="FOMO01000006">
    <property type="protein sequence ID" value="SFD96470.1"/>
    <property type="molecule type" value="Genomic_DNA"/>
</dbReference>
<feature type="transmembrane region" description="Helical" evidence="1">
    <location>
        <begin position="6"/>
        <end position="26"/>
    </location>
</feature>
<proteinExistence type="predicted"/>
<evidence type="ECO:0000256" key="1">
    <source>
        <dbReference type="SAM" id="Phobius"/>
    </source>
</evidence>
<dbReference type="RefSeq" id="WP_167363156.1">
    <property type="nucleotide sequence ID" value="NZ_BSSG01000006.1"/>
</dbReference>
<keyword evidence="3" id="KW-1185">Reference proteome</keyword>
<organism evidence="2 3">
    <name type="scientific">Pseudomonas straminea</name>
    <dbReference type="NCBI Taxonomy" id="47882"/>
    <lineage>
        <taxon>Bacteria</taxon>
        <taxon>Pseudomonadati</taxon>
        <taxon>Pseudomonadota</taxon>
        <taxon>Gammaproteobacteria</taxon>
        <taxon>Pseudomonadales</taxon>
        <taxon>Pseudomonadaceae</taxon>
        <taxon>Phytopseudomonas</taxon>
    </lineage>
</organism>
<name>A0A1I1WTQ5_PSEOC</name>
<reference evidence="3" key="1">
    <citation type="submission" date="2016-10" db="EMBL/GenBank/DDBJ databases">
        <authorList>
            <person name="Varghese N."/>
            <person name="Submissions S."/>
        </authorList>
    </citation>
    <scope>NUCLEOTIDE SEQUENCE [LARGE SCALE GENOMIC DNA]</scope>
    <source>
        <strain evidence="3">JCM 2783</strain>
    </source>
</reference>
<evidence type="ECO:0000313" key="3">
    <source>
        <dbReference type="Proteomes" id="UP000243950"/>
    </source>
</evidence>
<evidence type="ECO:0000313" key="2">
    <source>
        <dbReference type="EMBL" id="SFD96470.1"/>
    </source>
</evidence>
<protein>
    <submittedName>
        <fullName evidence="2">Uncharacterized protein</fullName>
    </submittedName>
</protein>
<gene>
    <name evidence="2" type="ORF">SAMN05216372_10660</name>
</gene>
<keyword evidence="1" id="KW-0472">Membrane</keyword>
<sequence length="50" mass="5270">MADQAFWPVLLGFVMGASLVAILSILSMQSLEQVASEAVLQAVSACKETD</sequence>
<dbReference type="Proteomes" id="UP000243950">
    <property type="component" value="Unassembled WGS sequence"/>
</dbReference>
<keyword evidence="1" id="KW-0812">Transmembrane</keyword>
<dbReference type="AlphaFoldDB" id="A0A1I1WTQ5"/>